<sequence>MAYLAFESLLCVCFQLFYRLSRLLEARGSSRIITTLSNLF</sequence>
<dbReference type="EMBL" id="JRRC01457740">
    <property type="protein sequence ID" value="KHG06675.1"/>
    <property type="molecule type" value="Genomic_DNA"/>
</dbReference>
<dbReference type="AlphaFoldDB" id="A0A0B0N0X0"/>
<gene>
    <name evidence="1" type="ORF">F383_32982</name>
</gene>
<evidence type="ECO:0000313" key="1">
    <source>
        <dbReference type="EMBL" id="KHG06675.1"/>
    </source>
</evidence>
<accession>A0A0B0N0X0</accession>
<evidence type="ECO:0000313" key="2">
    <source>
        <dbReference type="Proteomes" id="UP000032142"/>
    </source>
</evidence>
<name>A0A0B0N0X0_GOSAR</name>
<protein>
    <submittedName>
        <fullName evidence="1">Uncharacterized protein</fullName>
    </submittedName>
</protein>
<comment type="caution">
    <text evidence="1">The sequence shown here is derived from an EMBL/GenBank/DDBJ whole genome shotgun (WGS) entry which is preliminary data.</text>
</comment>
<reference evidence="2" key="1">
    <citation type="submission" date="2014-09" db="EMBL/GenBank/DDBJ databases">
        <authorList>
            <person name="Mudge J."/>
            <person name="Ramaraj T."/>
            <person name="Lindquist I.E."/>
            <person name="Bharti A.K."/>
            <person name="Sundararajan A."/>
            <person name="Cameron C.T."/>
            <person name="Woodward J.E."/>
            <person name="May G.D."/>
            <person name="Brubaker C."/>
            <person name="Broadhvest J."/>
            <person name="Wilkins T.A."/>
        </authorList>
    </citation>
    <scope>NUCLEOTIDE SEQUENCE</scope>
    <source>
        <strain evidence="2">cv. AKA8401</strain>
    </source>
</reference>
<organism evidence="1 2">
    <name type="scientific">Gossypium arboreum</name>
    <name type="common">Tree cotton</name>
    <name type="synonym">Gossypium nanking</name>
    <dbReference type="NCBI Taxonomy" id="29729"/>
    <lineage>
        <taxon>Eukaryota</taxon>
        <taxon>Viridiplantae</taxon>
        <taxon>Streptophyta</taxon>
        <taxon>Embryophyta</taxon>
        <taxon>Tracheophyta</taxon>
        <taxon>Spermatophyta</taxon>
        <taxon>Magnoliopsida</taxon>
        <taxon>eudicotyledons</taxon>
        <taxon>Gunneridae</taxon>
        <taxon>Pentapetalae</taxon>
        <taxon>rosids</taxon>
        <taxon>malvids</taxon>
        <taxon>Malvales</taxon>
        <taxon>Malvaceae</taxon>
        <taxon>Malvoideae</taxon>
        <taxon>Gossypium</taxon>
    </lineage>
</organism>
<proteinExistence type="predicted"/>
<keyword evidence="2" id="KW-1185">Reference proteome</keyword>
<dbReference type="Proteomes" id="UP000032142">
    <property type="component" value="Unassembled WGS sequence"/>
</dbReference>